<feature type="domain" description="N-acetyltransferase" evidence="4">
    <location>
        <begin position="30"/>
        <end position="184"/>
    </location>
</feature>
<dbReference type="PANTHER" id="PTHR43792:SF8">
    <property type="entry name" value="[RIBOSOMAL PROTEIN US5]-ALANINE N-ACETYLTRANSFERASE"/>
    <property type="match status" value="1"/>
</dbReference>
<dbReference type="InterPro" id="IPR016181">
    <property type="entry name" value="Acyl_CoA_acyltransferase"/>
</dbReference>
<keyword evidence="1 5" id="KW-0808">Transferase</keyword>
<comment type="caution">
    <text evidence="5">The sequence shown here is derived from an EMBL/GenBank/DDBJ whole genome shotgun (WGS) entry which is preliminary data.</text>
</comment>
<evidence type="ECO:0000259" key="4">
    <source>
        <dbReference type="PROSITE" id="PS51186"/>
    </source>
</evidence>
<gene>
    <name evidence="5" type="ORF">GLV98_01875</name>
</gene>
<dbReference type="Gene3D" id="3.40.630.30">
    <property type="match status" value="1"/>
</dbReference>
<evidence type="ECO:0000256" key="1">
    <source>
        <dbReference type="ARBA" id="ARBA00022679"/>
    </source>
</evidence>
<organism evidence="5 6">
    <name type="scientific">Halobacillus litoralis</name>
    <dbReference type="NCBI Taxonomy" id="45668"/>
    <lineage>
        <taxon>Bacteria</taxon>
        <taxon>Bacillati</taxon>
        <taxon>Bacillota</taxon>
        <taxon>Bacilli</taxon>
        <taxon>Bacillales</taxon>
        <taxon>Bacillaceae</taxon>
        <taxon>Halobacillus</taxon>
    </lineage>
</organism>
<name>A0A845EA92_9BACI</name>
<dbReference type="CDD" id="cd04301">
    <property type="entry name" value="NAT_SF"/>
    <property type="match status" value="1"/>
</dbReference>
<dbReference type="Proteomes" id="UP000447393">
    <property type="component" value="Unassembled WGS sequence"/>
</dbReference>
<evidence type="ECO:0000313" key="5">
    <source>
        <dbReference type="EMBL" id="MYL48208.1"/>
    </source>
</evidence>
<dbReference type="PANTHER" id="PTHR43792">
    <property type="entry name" value="GNAT FAMILY, PUTATIVE (AFU_ORTHOLOGUE AFUA_3G00765)-RELATED-RELATED"/>
    <property type="match status" value="1"/>
</dbReference>
<proteinExistence type="inferred from homology"/>
<accession>A0A845EA92</accession>
<evidence type="ECO:0000313" key="6">
    <source>
        <dbReference type="Proteomes" id="UP000447393"/>
    </source>
</evidence>
<evidence type="ECO:0000256" key="3">
    <source>
        <dbReference type="ARBA" id="ARBA00038502"/>
    </source>
</evidence>
<reference evidence="5 6" key="1">
    <citation type="submission" date="2019-11" db="EMBL/GenBank/DDBJ databases">
        <title>Genome sequences of 17 halophilic strains isolated from different environments.</title>
        <authorList>
            <person name="Furrow R.E."/>
        </authorList>
    </citation>
    <scope>NUCLEOTIDE SEQUENCE [LARGE SCALE GENOMIC DNA]</scope>
    <source>
        <strain evidence="5 6">22505_10_Sand</strain>
    </source>
</reference>
<dbReference type="OrthoDB" id="9811523at2"/>
<dbReference type="GO" id="GO:0016747">
    <property type="term" value="F:acyltransferase activity, transferring groups other than amino-acyl groups"/>
    <property type="evidence" value="ECO:0007669"/>
    <property type="project" value="InterPro"/>
</dbReference>
<keyword evidence="2" id="KW-0012">Acyltransferase</keyword>
<dbReference type="PROSITE" id="PS51186">
    <property type="entry name" value="GNAT"/>
    <property type="match status" value="1"/>
</dbReference>
<dbReference type="Pfam" id="PF13302">
    <property type="entry name" value="Acetyltransf_3"/>
    <property type="match status" value="1"/>
</dbReference>
<sequence length="186" mass="21943">MKRGGEALHFPLIETERLHLVNVSQKHTNFIFKHFGNSKVCEYLYDEEDLENYDQALALVEWFSNPEEKGYNRWVMESKELGGVPIGTCGFHLWDRQNRIAEIGYDLYPDYWGRGLMKEALVACINSGFQHMGLNRIHAYVAVENQRSSALLKRLGFTCEGVFRDKHYYQGSYYDHYIFSLLRREW</sequence>
<protein>
    <submittedName>
        <fullName evidence="5">GNAT family N-acetyltransferase</fullName>
    </submittedName>
</protein>
<dbReference type="InterPro" id="IPR000182">
    <property type="entry name" value="GNAT_dom"/>
</dbReference>
<comment type="similarity">
    <text evidence="3">Belongs to the acetyltransferase family. RimJ subfamily.</text>
</comment>
<dbReference type="InterPro" id="IPR051531">
    <property type="entry name" value="N-acetyltransferase"/>
</dbReference>
<dbReference type="SUPFAM" id="SSF55729">
    <property type="entry name" value="Acyl-CoA N-acyltransferases (Nat)"/>
    <property type="match status" value="1"/>
</dbReference>
<dbReference type="AlphaFoldDB" id="A0A845EA92"/>
<evidence type="ECO:0000256" key="2">
    <source>
        <dbReference type="ARBA" id="ARBA00023315"/>
    </source>
</evidence>
<dbReference type="EMBL" id="WMEZ01000001">
    <property type="protein sequence ID" value="MYL48208.1"/>
    <property type="molecule type" value="Genomic_DNA"/>
</dbReference>